<organism evidence="1">
    <name type="scientific">Rhizophora mucronata</name>
    <name type="common">Asiatic mangrove</name>
    <dbReference type="NCBI Taxonomy" id="61149"/>
    <lineage>
        <taxon>Eukaryota</taxon>
        <taxon>Viridiplantae</taxon>
        <taxon>Streptophyta</taxon>
        <taxon>Embryophyta</taxon>
        <taxon>Tracheophyta</taxon>
        <taxon>Spermatophyta</taxon>
        <taxon>Magnoliopsida</taxon>
        <taxon>eudicotyledons</taxon>
        <taxon>Gunneridae</taxon>
        <taxon>Pentapetalae</taxon>
        <taxon>rosids</taxon>
        <taxon>fabids</taxon>
        <taxon>Malpighiales</taxon>
        <taxon>Rhizophoraceae</taxon>
        <taxon>Rhizophora</taxon>
    </lineage>
</organism>
<accession>A0A2P2MZ34</accession>
<reference evidence="1" key="1">
    <citation type="submission" date="2018-02" db="EMBL/GenBank/DDBJ databases">
        <title>Rhizophora mucronata_Transcriptome.</title>
        <authorList>
            <person name="Meera S.P."/>
            <person name="Sreeshan A."/>
            <person name="Augustine A."/>
        </authorList>
    </citation>
    <scope>NUCLEOTIDE SEQUENCE</scope>
    <source>
        <tissue evidence="1">Leaf</tissue>
    </source>
</reference>
<proteinExistence type="predicted"/>
<evidence type="ECO:0000313" key="1">
    <source>
        <dbReference type="EMBL" id="MBX35492.1"/>
    </source>
</evidence>
<dbReference type="AlphaFoldDB" id="A0A2P2MZ34"/>
<dbReference type="EMBL" id="GGEC01055008">
    <property type="protein sequence ID" value="MBX35492.1"/>
    <property type="molecule type" value="Transcribed_RNA"/>
</dbReference>
<sequence>MIGNCKRHSMSIVQQYILRSFLTNRGIRTITDTM</sequence>
<protein>
    <submittedName>
        <fullName evidence="1">Uncharacterized protein</fullName>
    </submittedName>
</protein>
<name>A0A2P2MZ34_RHIMU</name>